<dbReference type="EMBL" id="QOPI01000007">
    <property type="protein sequence ID" value="RCL44908.1"/>
    <property type="molecule type" value="Genomic_DNA"/>
</dbReference>
<dbReference type="InterPro" id="IPR007197">
    <property type="entry name" value="rSAM"/>
</dbReference>
<dbReference type="GO" id="GO:0046872">
    <property type="term" value="F:metal ion binding"/>
    <property type="evidence" value="ECO:0007669"/>
    <property type="project" value="UniProtKB-UniRule"/>
</dbReference>
<evidence type="ECO:0000259" key="11">
    <source>
        <dbReference type="PROSITE" id="PS51918"/>
    </source>
</evidence>
<name>A0A368C5P9_9GAMM</name>
<comment type="function">
    <text evidence="10">Probably acts as a heme chaperone, transferring heme to an unknown acceptor. Binds one molecule of heme per monomer, possibly covalently. Binds 1 [4Fe-4S] cluster. The cluster is coordinated with 3 cysteines and an exchangeable S-adenosyl-L-methionine.</text>
</comment>
<dbReference type="GO" id="GO:0005737">
    <property type="term" value="C:cytoplasm"/>
    <property type="evidence" value="ECO:0007669"/>
    <property type="project" value="UniProtKB-SubCell"/>
</dbReference>
<keyword evidence="8 10" id="KW-0411">Iron-sulfur</keyword>
<evidence type="ECO:0000256" key="4">
    <source>
        <dbReference type="ARBA" id="ARBA00022617"/>
    </source>
</evidence>
<dbReference type="Proteomes" id="UP000252915">
    <property type="component" value="Unassembled WGS sequence"/>
</dbReference>
<organism evidence="12 13">
    <name type="scientific">SAR86 cluster bacterium</name>
    <dbReference type="NCBI Taxonomy" id="2030880"/>
    <lineage>
        <taxon>Bacteria</taxon>
        <taxon>Pseudomonadati</taxon>
        <taxon>Pseudomonadota</taxon>
        <taxon>Gammaproteobacteria</taxon>
        <taxon>SAR86 cluster</taxon>
    </lineage>
</organism>
<dbReference type="InterPro" id="IPR013785">
    <property type="entry name" value="Aldolase_TIM"/>
</dbReference>
<keyword evidence="10" id="KW-0004">4Fe-4S</keyword>
<evidence type="ECO:0000256" key="5">
    <source>
        <dbReference type="ARBA" id="ARBA00022691"/>
    </source>
</evidence>
<evidence type="ECO:0000256" key="1">
    <source>
        <dbReference type="ARBA" id="ARBA00001966"/>
    </source>
</evidence>
<evidence type="ECO:0000256" key="7">
    <source>
        <dbReference type="ARBA" id="ARBA00023004"/>
    </source>
</evidence>
<dbReference type="PANTHER" id="PTHR13932:SF5">
    <property type="entry name" value="RADICAL S-ADENOSYL METHIONINE DOMAIN-CONTAINING PROTEIN 1, MITOCHONDRIAL"/>
    <property type="match status" value="1"/>
</dbReference>
<dbReference type="SFLD" id="SFLDF00288">
    <property type="entry name" value="HemN-like__clustered_with_nucl"/>
    <property type="match status" value="1"/>
</dbReference>
<feature type="domain" description="Radical SAM core" evidence="11">
    <location>
        <begin position="5"/>
        <end position="241"/>
    </location>
</feature>
<proteinExistence type="inferred from homology"/>
<dbReference type="SFLD" id="SFLDF00562">
    <property type="entry name" value="HemN-like__clustered_with_heat"/>
    <property type="match status" value="1"/>
</dbReference>
<evidence type="ECO:0000256" key="6">
    <source>
        <dbReference type="ARBA" id="ARBA00022723"/>
    </source>
</evidence>
<gene>
    <name evidence="12" type="ORF">DBW92_02015</name>
</gene>
<dbReference type="GO" id="GO:0004109">
    <property type="term" value="F:coproporphyrinogen oxidase activity"/>
    <property type="evidence" value="ECO:0007669"/>
    <property type="project" value="InterPro"/>
</dbReference>
<dbReference type="SMART" id="SM00729">
    <property type="entry name" value="Elp3"/>
    <property type="match status" value="1"/>
</dbReference>
<dbReference type="SUPFAM" id="SSF102114">
    <property type="entry name" value="Radical SAM enzymes"/>
    <property type="match status" value="1"/>
</dbReference>
<dbReference type="Pfam" id="PF04055">
    <property type="entry name" value="Radical_SAM"/>
    <property type="match status" value="1"/>
</dbReference>
<keyword evidence="6 10" id="KW-0479">Metal-binding</keyword>
<dbReference type="SFLD" id="SFLDG01082">
    <property type="entry name" value="B12-binding_domain_containing"/>
    <property type="match status" value="1"/>
</dbReference>
<evidence type="ECO:0000313" key="13">
    <source>
        <dbReference type="Proteomes" id="UP000252915"/>
    </source>
</evidence>
<evidence type="ECO:0000256" key="2">
    <source>
        <dbReference type="ARBA" id="ARBA00006100"/>
    </source>
</evidence>
<keyword evidence="10" id="KW-0963">Cytoplasm</keyword>
<evidence type="ECO:0000256" key="8">
    <source>
        <dbReference type="ARBA" id="ARBA00023014"/>
    </source>
</evidence>
<dbReference type="CDD" id="cd01335">
    <property type="entry name" value="Radical_SAM"/>
    <property type="match status" value="1"/>
</dbReference>
<dbReference type="Gene3D" id="3.20.20.70">
    <property type="entry name" value="Aldolase class I"/>
    <property type="match status" value="1"/>
</dbReference>
<dbReference type="SFLD" id="SFLDS00029">
    <property type="entry name" value="Radical_SAM"/>
    <property type="match status" value="1"/>
</dbReference>
<comment type="subcellular location">
    <subcellularLocation>
        <location evidence="10">Cytoplasm</location>
    </subcellularLocation>
</comment>
<dbReference type="InterPro" id="IPR004559">
    <property type="entry name" value="HemW-like"/>
</dbReference>
<dbReference type="GO" id="GO:0006779">
    <property type="term" value="P:porphyrin-containing compound biosynthetic process"/>
    <property type="evidence" value="ECO:0007669"/>
    <property type="project" value="InterPro"/>
</dbReference>
<evidence type="ECO:0000313" key="12">
    <source>
        <dbReference type="EMBL" id="RCL44908.1"/>
    </source>
</evidence>
<dbReference type="GO" id="GO:0051539">
    <property type="term" value="F:4 iron, 4 sulfur cluster binding"/>
    <property type="evidence" value="ECO:0007669"/>
    <property type="project" value="UniProtKB-UniRule"/>
</dbReference>
<comment type="caution">
    <text evidence="12">The sequence shown here is derived from an EMBL/GenBank/DDBJ whole genome shotgun (WGS) entry which is preliminary data.</text>
</comment>
<accession>A0A368C5P9</accession>
<protein>
    <recommendedName>
        <fullName evidence="3 10">Heme chaperone HemW</fullName>
    </recommendedName>
</protein>
<dbReference type="InterPro" id="IPR058240">
    <property type="entry name" value="rSAM_sf"/>
</dbReference>
<reference evidence="12 13" key="1">
    <citation type="journal article" date="2018" name="Microbiome">
        <title>Fine metagenomic profile of the Mediterranean stratified and mixed water columns revealed by assembly and recruitment.</title>
        <authorList>
            <person name="Haro-Moreno J.M."/>
            <person name="Lopez-Perez M."/>
            <person name="De La Torre J.R."/>
            <person name="Picazo A."/>
            <person name="Camacho A."/>
            <person name="Rodriguez-Valera F."/>
        </authorList>
    </citation>
    <scope>NUCLEOTIDE SEQUENCE [LARGE SCALE GENOMIC DNA]</scope>
    <source>
        <strain evidence="12">MED-G78</strain>
    </source>
</reference>
<keyword evidence="7 10" id="KW-0408">Iron</keyword>
<feature type="non-terminal residue" evidence="12">
    <location>
        <position position="344"/>
    </location>
</feature>
<dbReference type="PROSITE" id="PS51918">
    <property type="entry name" value="RADICAL_SAM"/>
    <property type="match status" value="1"/>
</dbReference>
<evidence type="ECO:0000256" key="3">
    <source>
        <dbReference type="ARBA" id="ARBA00017228"/>
    </source>
</evidence>
<evidence type="ECO:0000256" key="10">
    <source>
        <dbReference type="RuleBase" id="RU364116"/>
    </source>
</evidence>
<sequence>MKILNPTKIPLSLYIHLPWCEKRCPYCDFNIEINKQDGDEEALIRAILKDVDNSKDYINNRKFISIYFGGGTPSLVSVKFIRHLIDKLKNDLLIHRDCEINFELNPNEVNEKYINGLIAAGINRISIGIQSFDQVTLASLERNHHESDSLKAIKIISAIDSINTTIDLIYGVMGQTLDSLKKDIEIFCNYSIDHLSLYQLTIEPNTIFYKKKLLLPRDKLIADMEKAATNILNANQFYQYEVSSWSKKNKYSNHNLNYWMYGDYLGVGPGAHSKITMNESIKRMIKLKAVQSYIDAPTKTKDFFINSESYDLDLAMNLLRIKQGISFKEIEEKGIYIPDTFMEK</sequence>
<keyword evidence="5 10" id="KW-0949">S-adenosyl-L-methionine</keyword>
<keyword evidence="9 10" id="KW-0143">Chaperone</keyword>
<comment type="cofactor">
    <cofactor evidence="1">
        <name>[4Fe-4S] cluster</name>
        <dbReference type="ChEBI" id="CHEBI:49883"/>
    </cofactor>
</comment>
<dbReference type="InterPro" id="IPR034505">
    <property type="entry name" value="Coproporphyrinogen-III_oxidase"/>
</dbReference>
<keyword evidence="4 10" id="KW-0349">Heme</keyword>
<dbReference type="InterPro" id="IPR006638">
    <property type="entry name" value="Elp3/MiaA/NifB-like_rSAM"/>
</dbReference>
<dbReference type="SFLD" id="SFLDG01065">
    <property type="entry name" value="anaerobic_coproporphyrinogen-I"/>
    <property type="match status" value="1"/>
</dbReference>
<dbReference type="NCBIfam" id="TIGR00539">
    <property type="entry name" value="hemN_rel"/>
    <property type="match status" value="1"/>
</dbReference>
<evidence type="ECO:0000256" key="9">
    <source>
        <dbReference type="ARBA" id="ARBA00023186"/>
    </source>
</evidence>
<dbReference type="AlphaFoldDB" id="A0A368C5P9"/>
<dbReference type="PANTHER" id="PTHR13932">
    <property type="entry name" value="COPROPORPHYRINIGEN III OXIDASE"/>
    <property type="match status" value="1"/>
</dbReference>
<comment type="similarity">
    <text evidence="2">Belongs to the anaerobic coproporphyrinogen-III oxidase family. HemW subfamily.</text>
</comment>